<organism evidence="2 3">
    <name type="scientific">Colletotrichum higginsianum (strain IMI 349063)</name>
    <name type="common">Crucifer anthracnose fungus</name>
    <dbReference type="NCBI Taxonomy" id="759273"/>
    <lineage>
        <taxon>Eukaryota</taxon>
        <taxon>Fungi</taxon>
        <taxon>Dikarya</taxon>
        <taxon>Ascomycota</taxon>
        <taxon>Pezizomycotina</taxon>
        <taxon>Sordariomycetes</taxon>
        <taxon>Hypocreomycetidae</taxon>
        <taxon>Glomerellales</taxon>
        <taxon>Glomerellaceae</taxon>
        <taxon>Colletotrichum</taxon>
        <taxon>Colletotrichum destructivum species complex</taxon>
    </lineage>
</organism>
<evidence type="ECO:0000313" key="2">
    <source>
        <dbReference type="EMBL" id="CCF44320.1"/>
    </source>
</evidence>
<sequence>MERSRGVPDAELFLHKPAEEDCDSPTVEPLRIFKPQSPNPSNDRFKYPAPPSASGSSPFTSKPTFPLPPGASSSAAPLPYPDEEDLRPGKPTKPTITAPKRFGSDYNDITPRLNAKPSW</sequence>
<protein>
    <submittedName>
        <fullName evidence="2">Uncharacterized protein</fullName>
    </submittedName>
</protein>
<dbReference type="AlphaFoldDB" id="H1VVR0"/>
<feature type="compositionally biased region" description="Low complexity" evidence="1">
    <location>
        <begin position="52"/>
        <end position="63"/>
    </location>
</feature>
<evidence type="ECO:0000256" key="1">
    <source>
        <dbReference type="SAM" id="MobiDB-lite"/>
    </source>
</evidence>
<proteinExistence type="predicted"/>
<dbReference type="VEuPathDB" id="FungiDB:CH63R_00771"/>
<evidence type="ECO:0000313" key="3">
    <source>
        <dbReference type="Proteomes" id="UP000007174"/>
    </source>
</evidence>
<name>H1VVR0_COLHI</name>
<dbReference type="EMBL" id="CACQ02006810">
    <property type="protein sequence ID" value="CCF44320.1"/>
    <property type="molecule type" value="Genomic_DNA"/>
</dbReference>
<dbReference type="eggNOG" id="ENOG502QS3B">
    <property type="taxonomic scope" value="Eukaryota"/>
</dbReference>
<accession>H1VVR0</accession>
<reference evidence="3" key="1">
    <citation type="journal article" date="2012" name="Nat. Genet.">
        <title>Lifestyle transitions in plant pathogenic Colletotrichum fungi deciphered by genome and transcriptome analyses.</title>
        <authorList>
            <person name="O'Connell R.J."/>
            <person name="Thon M.R."/>
            <person name="Hacquard S."/>
            <person name="Amyotte S.G."/>
            <person name="Kleemann J."/>
            <person name="Torres M.F."/>
            <person name="Damm U."/>
            <person name="Buiate E.A."/>
            <person name="Epstein L."/>
            <person name="Alkan N."/>
            <person name="Altmueller J."/>
            <person name="Alvarado-Balderrama L."/>
            <person name="Bauser C.A."/>
            <person name="Becker C."/>
            <person name="Birren B.W."/>
            <person name="Chen Z."/>
            <person name="Choi J."/>
            <person name="Crouch J.A."/>
            <person name="Duvick J.P."/>
            <person name="Farman M.A."/>
            <person name="Gan P."/>
            <person name="Heiman D."/>
            <person name="Henrissat B."/>
            <person name="Howard R.J."/>
            <person name="Kabbage M."/>
            <person name="Koch C."/>
            <person name="Kracher B."/>
            <person name="Kubo Y."/>
            <person name="Law A.D."/>
            <person name="Lebrun M.-H."/>
            <person name="Lee Y.-H."/>
            <person name="Miyara I."/>
            <person name="Moore N."/>
            <person name="Neumann U."/>
            <person name="Nordstroem K."/>
            <person name="Panaccione D.G."/>
            <person name="Panstruga R."/>
            <person name="Place M."/>
            <person name="Proctor R.H."/>
            <person name="Prusky D."/>
            <person name="Rech G."/>
            <person name="Reinhardt R."/>
            <person name="Rollins J.A."/>
            <person name="Rounsley S."/>
            <person name="Schardl C.L."/>
            <person name="Schwartz D.C."/>
            <person name="Shenoy N."/>
            <person name="Shirasu K."/>
            <person name="Sikhakolli U.R."/>
            <person name="Stueber K."/>
            <person name="Sukno S.A."/>
            <person name="Sweigard J.A."/>
            <person name="Takano Y."/>
            <person name="Takahara H."/>
            <person name="Trail F."/>
            <person name="van der Does H.C."/>
            <person name="Voll L.M."/>
            <person name="Will I."/>
            <person name="Young S."/>
            <person name="Zeng Q."/>
            <person name="Zhang J."/>
            <person name="Zhou S."/>
            <person name="Dickman M.B."/>
            <person name="Schulze-Lefert P."/>
            <person name="Ver Loren van Themaat E."/>
            <person name="Ma L.-J."/>
            <person name="Vaillancourt L.J."/>
        </authorList>
    </citation>
    <scope>NUCLEOTIDE SEQUENCE [LARGE SCALE GENOMIC DNA]</scope>
    <source>
        <strain evidence="3">IMI 349063</strain>
    </source>
</reference>
<dbReference type="HOGENOM" id="CLU_2061339_0_0_1"/>
<dbReference type="Proteomes" id="UP000007174">
    <property type="component" value="Unassembled WGS sequence"/>
</dbReference>
<feature type="compositionally biased region" description="Basic and acidic residues" evidence="1">
    <location>
        <begin position="1"/>
        <end position="19"/>
    </location>
</feature>
<dbReference type="STRING" id="759273.H1VVR0"/>
<feature type="region of interest" description="Disordered" evidence="1">
    <location>
        <begin position="1"/>
        <end position="119"/>
    </location>
</feature>
<gene>
    <name evidence="2" type="ORF">CH063_13761</name>
</gene>